<sequence length="66" mass="7694">MSRRRRFKQQLTLQDRLSAWVKQIEEQASRLPPGPERDALLKKARQADVANHLHDWVISPGLQPPK</sequence>
<protein>
    <submittedName>
        <fullName evidence="1">Uncharacterized protein</fullName>
    </submittedName>
</protein>
<proteinExistence type="predicted"/>
<name>A0A1C3XNZ1_9BRAD</name>
<evidence type="ECO:0000313" key="1">
    <source>
        <dbReference type="EMBL" id="SCB54001.1"/>
    </source>
</evidence>
<gene>
    <name evidence="1" type="ORF">GA0061098_102280</name>
</gene>
<reference evidence="2" key="1">
    <citation type="submission" date="2016-08" db="EMBL/GenBank/DDBJ databases">
        <authorList>
            <person name="Varghese N."/>
            <person name="Submissions Spin"/>
        </authorList>
    </citation>
    <scope>NUCLEOTIDE SEQUENCE [LARGE SCALE GENOMIC DNA]</scope>
    <source>
        <strain evidence="2">ERR11</strain>
    </source>
</reference>
<dbReference type="Proteomes" id="UP000199184">
    <property type="component" value="Unassembled WGS sequence"/>
</dbReference>
<accession>A0A1C3XNZ1</accession>
<keyword evidence="2" id="KW-1185">Reference proteome</keyword>
<evidence type="ECO:0000313" key="2">
    <source>
        <dbReference type="Proteomes" id="UP000199184"/>
    </source>
</evidence>
<dbReference type="EMBL" id="FMAI01000022">
    <property type="protein sequence ID" value="SCB54001.1"/>
    <property type="molecule type" value="Genomic_DNA"/>
</dbReference>
<dbReference type="AlphaFoldDB" id="A0A1C3XNZ1"/>
<dbReference type="RefSeq" id="WP_091965477.1">
    <property type="nucleotide sequence ID" value="NZ_FMAI01000022.1"/>
</dbReference>
<organism evidence="1 2">
    <name type="scientific">Bradyrhizobium shewense</name>
    <dbReference type="NCBI Taxonomy" id="1761772"/>
    <lineage>
        <taxon>Bacteria</taxon>
        <taxon>Pseudomonadati</taxon>
        <taxon>Pseudomonadota</taxon>
        <taxon>Alphaproteobacteria</taxon>
        <taxon>Hyphomicrobiales</taxon>
        <taxon>Nitrobacteraceae</taxon>
        <taxon>Bradyrhizobium</taxon>
    </lineage>
</organism>